<dbReference type="PANTHER" id="PTHR45664">
    <property type="entry name" value="PROTEIN ZERKNUELLT 1-RELATED"/>
    <property type="match status" value="1"/>
</dbReference>
<dbReference type="GO" id="GO:0000978">
    <property type="term" value="F:RNA polymerase II cis-regulatory region sequence-specific DNA binding"/>
    <property type="evidence" value="ECO:0007669"/>
    <property type="project" value="TreeGrafter"/>
</dbReference>
<feature type="compositionally biased region" description="Low complexity" evidence="7">
    <location>
        <begin position="287"/>
        <end position="314"/>
    </location>
</feature>
<keyword evidence="4 5" id="KW-0539">Nucleus</keyword>
<evidence type="ECO:0000256" key="3">
    <source>
        <dbReference type="ARBA" id="ARBA00023155"/>
    </source>
</evidence>
<dbReference type="PROSITE" id="PS50071">
    <property type="entry name" value="HOMEOBOX_2"/>
    <property type="match status" value="1"/>
</dbReference>
<feature type="region of interest" description="Disordered" evidence="7">
    <location>
        <begin position="143"/>
        <end position="200"/>
    </location>
</feature>
<evidence type="ECO:0000256" key="5">
    <source>
        <dbReference type="PROSITE-ProRule" id="PRU00108"/>
    </source>
</evidence>
<feature type="region of interest" description="Disordered" evidence="7">
    <location>
        <begin position="223"/>
        <end position="315"/>
    </location>
</feature>
<name>Q24615_DROPS</name>
<dbReference type="GO" id="GO:0005634">
    <property type="term" value="C:nucleus"/>
    <property type="evidence" value="ECO:0007669"/>
    <property type="project" value="UniProtKB-SubCell"/>
</dbReference>
<dbReference type="PIR" id="S12570">
    <property type="entry name" value="S12570"/>
</dbReference>
<feature type="compositionally biased region" description="Basic residues" evidence="7">
    <location>
        <begin position="14"/>
        <end position="38"/>
    </location>
</feature>
<evidence type="ECO:0000256" key="4">
    <source>
        <dbReference type="ARBA" id="ARBA00023242"/>
    </source>
</evidence>
<evidence type="ECO:0000313" key="9">
    <source>
        <dbReference type="EMBL" id="CAA39267.1"/>
    </source>
</evidence>
<feature type="domain" description="Homeobox" evidence="8">
    <location>
        <begin position="89"/>
        <end position="149"/>
    </location>
</feature>
<dbReference type="CDD" id="cd00086">
    <property type="entry name" value="homeodomain"/>
    <property type="match status" value="1"/>
</dbReference>
<evidence type="ECO:0000256" key="1">
    <source>
        <dbReference type="ARBA" id="ARBA00004123"/>
    </source>
</evidence>
<dbReference type="SUPFAM" id="SSF46689">
    <property type="entry name" value="Homeodomain-like"/>
    <property type="match status" value="1"/>
</dbReference>
<dbReference type="InterPro" id="IPR017970">
    <property type="entry name" value="Homeobox_CS"/>
</dbReference>
<dbReference type="EMBL" id="X55735">
    <property type="protein sequence ID" value="CAA39267.1"/>
    <property type="molecule type" value="Genomic_DNA"/>
</dbReference>
<organism evidence="9">
    <name type="scientific">Drosophila pseudoobscura pseudoobscura</name>
    <name type="common">Fruit fly</name>
    <dbReference type="NCBI Taxonomy" id="46245"/>
    <lineage>
        <taxon>Eukaryota</taxon>
        <taxon>Metazoa</taxon>
        <taxon>Ecdysozoa</taxon>
        <taxon>Arthropoda</taxon>
        <taxon>Hexapoda</taxon>
        <taxon>Insecta</taxon>
        <taxon>Pterygota</taxon>
        <taxon>Neoptera</taxon>
        <taxon>Endopterygota</taxon>
        <taxon>Diptera</taxon>
        <taxon>Brachycera</taxon>
        <taxon>Muscomorpha</taxon>
        <taxon>Ephydroidea</taxon>
        <taxon>Drosophilidae</taxon>
        <taxon>Drosophila</taxon>
        <taxon>Sophophora</taxon>
    </lineage>
</organism>
<dbReference type="PANTHER" id="PTHR45664:SF12">
    <property type="entry name" value="PANCREAS_DUODENUM HOMEOBOX PROTEIN 1"/>
    <property type="match status" value="1"/>
</dbReference>
<comment type="subcellular location">
    <subcellularLocation>
        <location evidence="1 5 6">Nucleus</location>
    </subcellularLocation>
</comment>
<keyword evidence="2 5" id="KW-0238">DNA-binding</keyword>
<feature type="compositionally biased region" description="Low complexity" evidence="7">
    <location>
        <begin position="252"/>
        <end position="267"/>
    </location>
</feature>
<feature type="compositionally biased region" description="Basic and acidic residues" evidence="7">
    <location>
        <begin position="148"/>
        <end position="157"/>
    </location>
</feature>
<dbReference type="SMART" id="SM00389">
    <property type="entry name" value="HOX"/>
    <property type="match status" value="1"/>
</dbReference>
<dbReference type="Gene3D" id="1.10.10.60">
    <property type="entry name" value="Homeodomain-like"/>
    <property type="match status" value="1"/>
</dbReference>
<evidence type="ECO:0000256" key="7">
    <source>
        <dbReference type="SAM" id="MobiDB-lite"/>
    </source>
</evidence>
<dbReference type="Pfam" id="PF00046">
    <property type="entry name" value="Homeodomain"/>
    <property type="match status" value="1"/>
</dbReference>
<reference evidence="9" key="1">
    <citation type="journal article" date="1990" name="EMBO J.">
        <title>Molecular analysis of the bicoid gene from Drosophila pseudoobscura: identification of conserved domains within coding and noncoding regions of the bicoid mRNA.</title>
        <authorList>
            <person name="Seeger M.A."/>
            <person name="Kaufman T.C."/>
        </authorList>
    </citation>
    <scope>NUCLEOTIDE SEQUENCE</scope>
</reference>
<dbReference type="GO" id="GO:0000981">
    <property type="term" value="F:DNA-binding transcription factor activity, RNA polymerase II-specific"/>
    <property type="evidence" value="ECO:0007669"/>
    <property type="project" value="InterPro"/>
</dbReference>
<keyword evidence="3 5" id="KW-0371">Homeobox</keyword>
<feature type="region of interest" description="Disordered" evidence="7">
    <location>
        <begin position="1"/>
        <end position="47"/>
    </location>
</feature>
<sequence length="538" mass="59477">MAQPPPDQNFYHHPLPHTHTHPPHPHPHPHPHHPHPHQHPQLQLPPQFRNPFDLLFDERTGAINYNYIRPYLPNQMPKPEELPDSLVMRRPRRTRTTFTSSQIAELEQHFLQGRYLTAPRLADLSAKLALGTAQVKIWFKNRRRRHKIQSDQHKDQSYDGMPLSPGLKTSEGDPPSLQNLTLGGGATPNALTPSPTPSATTAHLVEHYGETFNAYYNYNHGHGQAQGQRHVGHVHGQYSGAPGSQNGAQFFQTQQQQQLHQQQQQQPPHHHQNHQQQQQQHLHHQLPHTNHVPHQMQAQQQQQQQQEQQQQQQQLYHHFDFQQKTASACRVVKDEPEADYNFNNSYYMRSALSGVGVAAAAAAAATAAPGTASSAVAAAVSAAGEVVTSALSPGSEVYEPLTPKNDESPSLCGIGGPCATAVGDTDIADDMDDGTTNKKTTTLQNLEPLKSHTVVVGLDKSCDDGSSDDMSTGMRVLSGRGAFAKFGKPSAGQAQPPPPPLGMMHDTNQYQCTMDTIMQAYNPHRNAGGNTQFAYCFN</sequence>
<accession>Q24615</accession>
<protein>
    <submittedName>
        <fullName evidence="9">Bcd (bicoid) gene involved in anterior positional specification during embryogenesis</fullName>
    </submittedName>
</protein>
<feature type="compositionally biased region" description="Polar residues" evidence="7">
    <location>
        <begin position="242"/>
        <end position="251"/>
    </location>
</feature>
<dbReference type="AlphaFoldDB" id="Q24615"/>
<evidence type="ECO:0000256" key="2">
    <source>
        <dbReference type="ARBA" id="ARBA00023125"/>
    </source>
</evidence>
<dbReference type="InterPro" id="IPR001356">
    <property type="entry name" value="HD"/>
</dbReference>
<feature type="DNA-binding region" description="Homeobox" evidence="5">
    <location>
        <begin position="91"/>
        <end position="150"/>
    </location>
</feature>
<dbReference type="InterPro" id="IPR009057">
    <property type="entry name" value="Homeodomain-like_sf"/>
</dbReference>
<dbReference type="PROSITE" id="PS00027">
    <property type="entry name" value="HOMEOBOX_1"/>
    <property type="match status" value="1"/>
</dbReference>
<feature type="compositionally biased region" description="Low complexity" evidence="7">
    <location>
        <begin position="187"/>
        <end position="200"/>
    </location>
</feature>
<dbReference type="GO" id="GO:0045944">
    <property type="term" value="P:positive regulation of transcription by RNA polymerase II"/>
    <property type="evidence" value="ECO:0007669"/>
    <property type="project" value="UniProtKB-ARBA"/>
</dbReference>
<evidence type="ECO:0000256" key="6">
    <source>
        <dbReference type="RuleBase" id="RU000682"/>
    </source>
</evidence>
<evidence type="ECO:0000259" key="8">
    <source>
        <dbReference type="PROSITE" id="PS50071"/>
    </source>
</evidence>
<proteinExistence type="predicted"/>